<dbReference type="Pfam" id="PF12848">
    <property type="entry name" value="ABC_tran_Xtn"/>
    <property type="match status" value="1"/>
</dbReference>
<feature type="domain" description="ABC transporter" evidence="4">
    <location>
        <begin position="3"/>
        <end position="262"/>
    </location>
</feature>
<dbReference type="InterPro" id="IPR003439">
    <property type="entry name" value="ABC_transporter-like_ATP-bd"/>
</dbReference>
<dbReference type="PROSITE" id="PS00211">
    <property type="entry name" value="ABC_TRANSPORTER_1"/>
    <property type="match status" value="2"/>
</dbReference>
<name>A0ABW5FAB2_9BACL</name>
<dbReference type="InterPro" id="IPR027417">
    <property type="entry name" value="P-loop_NTPase"/>
</dbReference>
<dbReference type="SUPFAM" id="SSF52540">
    <property type="entry name" value="P-loop containing nucleoside triphosphate hydrolases"/>
    <property type="match status" value="2"/>
</dbReference>
<dbReference type="RefSeq" id="WP_209991538.1">
    <property type="nucleotide sequence ID" value="NZ_JBHSVQ010000001.1"/>
</dbReference>
<feature type="domain" description="ABC transporter" evidence="4">
    <location>
        <begin position="338"/>
        <end position="550"/>
    </location>
</feature>
<evidence type="ECO:0000256" key="3">
    <source>
        <dbReference type="SAM" id="MobiDB-lite"/>
    </source>
</evidence>
<dbReference type="InterPro" id="IPR017871">
    <property type="entry name" value="ABC_transporter-like_CS"/>
</dbReference>
<keyword evidence="2" id="KW-0067">ATP-binding</keyword>
<reference evidence="6" key="1">
    <citation type="journal article" date="2019" name="Int. J. Syst. Evol. Microbiol.">
        <title>The Global Catalogue of Microorganisms (GCM) 10K type strain sequencing project: providing services to taxonomists for standard genome sequencing and annotation.</title>
        <authorList>
            <consortium name="The Broad Institute Genomics Platform"/>
            <consortium name="The Broad Institute Genome Sequencing Center for Infectious Disease"/>
            <person name="Wu L."/>
            <person name="Ma J."/>
        </authorList>
    </citation>
    <scope>NUCLEOTIDE SEQUENCE [LARGE SCALE GENOMIC DNA]</scope>
    <source>
        <strain evidence="6">CCM 8725</strain>
    </source>
</reference>
<dbReference type="PROSITE" id="PS50893">
    <property type="entry name" value="ABC_TRANSPORTER_2"/>
    <property type="match status" value="2"/>
</dbReference>
<dbReference type="SMART" id="SM00382">
    <property type="entry name" value="AAA"/>
    <property type="match status" value="2"/>
</dbReference>
<dbReference type="InterPro" id="IPR003593">
    <property type="entry name" value="AAA+_ATPase"/>
</dbReference>
<dbReference type="Pfam" id="PF00005">
    <property type="entry name" value="ABC_tran"/>
    <property type="match status" value="2"/>
</dbReference>
<dbReference type="NCBIfam" id="NF000355">
    <property type="entry name" value="ribo_prot_ABC_F"/>
    <property type="match status" value="1"/>
</dbReference>
<dbReference type="PANTHER" id="PTHR42855">
    <property type="entry name" value="ABC TRANSPORTER ATP-BINDING SUBUNIT"/>
    <property type="match status" value="1"/>
</dbReference>
<evidence type="ECO:0000313" key="5">
    <source>
        <dbReference type="EMBL" id="MFD2411584.1"/>
    </source>
</evidence>
<dbReference type="InterPro" id="IPR032781">
    <property type="entry name" value="ABC_tran_Xtn"/>
</dbReference>
<dbReference type="Gene3D" id="3.40.50.300">
    <property type="entry name" value="P-loop containing nucleotide triphosphate hydrolases"/>
    <property type="match status" value="2"/>
</dbReference>
<evidence type="ECO:0000256" key="1">
    <source>
        <dbReference type="ARBA" id="ARBA00022741"/>
    </source>
</evidence>
<evidence type="ECO:0000259" key="4">
    <source>
        <dbReference type="PROSITE" id="PS50893"/>
    </source>
</evidence>
<evidence type="ECO:0000256" key="2">
    <source>
        <dbReference type="ARBA" id="ARBA00022840"/>
    </source>
</evidence>
<organism evidence="5 6">
    <name type="scientific">Paenibacillus rhizoplanae</name>
    <dbReference type="NCBI Taxonomy" id="1917181"/>
    <lineage>
        <taxon>Bacteria</taxon>
        <taxon>Bacillati</taxon>
        <taxon>Bacillota</taxon>
        <taxon>Bacilli</taxon>
        <taxon>Bacillales</taxon>
        <taxon>Paenibacillaceae</taxon>
        <taxon>Paenibacillus</taxon>
    </lineage>
</organism>
<dbReference type="Gene3D" id="1.10.287.380">
    <property type="entry name" value="Valyl-tRNA synthetase, C-terminal domain"/>
    <property type="match status" value="1"/>
</dbReference>
<proteinExistence type="predicted"/>
<protein>
    <submittedName>
        <fullName evidence="5">Ribosomal protection-like ABC-F family protein</fullName>
    </submittedName>
</protein>
<dbReference type="PANTHER" id="PTHR42855:SF2">
    <property type="entry name" value="DRUG RESISTANCE ABC TRANSPORTER,ATP-BINDING PROTEIN"/>
    <property type="match status" value="1"/>
</dbReference>
<comment type="caution">
    <text evidence="5">The sequence shown here is derived from an EMBL/GenBank/DDBJ whole genome shotgun (WGS) entry which is preliminary data.</text>
</comment>
<keyword evidence="1" id="KW-0547">Nucleotide-binding</keyword>
<dbReference type="CDD" id="cd03221">
    <property type="entry name" value="ABCF_EF-3"/>
    <property type="match status" value="2"/>
</dbReference>
<feature type="region of interest" description="Disordered" evidence="3">
    <location>
        <begin position="549"/>
        <end position="593"/>
    </location>
</feature>
<evidence type="ECO:0000313" key="6">
    <source>
        <dbReference type="Proteomes" id="UP001597448"/>
    </source>
</evidence>
<keyword evidence="6" id="KW-1185">Reference proteome</keyword>
<dbReference type="InterPro" id="IPR051309">
    <property type="entry name" value="ABCF_ATPase"/>
</dbReference>
<sequence>MIISCQNIQKYHGAQLVLSDVTFDIRQGEKIGLIGRNGCGKTTLFHLLSGEERPDQGQLAIRRGSVIGLLAQIQEVNDNETVYAVLQRSFAEQLGWQRRLRELEQEMSASGAGEDEQAWNRLLKEYGTLQEKFEAAGGYELEASIQRVASGLGIGTEQYDRRFSSLSGGEKTKVGLAELLLRRPDILLLDEPTNHLDMEAIEWLEKFLQSYDGTVLAISHDRYFLDAVVKKVIEIEDGEAFTFHTNYSGYQVEKEARLLQQFADYQEQQKKIKQMQESIKRLIEWGNRSNPPNPSFHRRAASMQKALDRMVKVKRPILERKSMDLQLQQDDRTGNQVVILDRISKSYGERRLFSAASDILRYGETTALIGGNGAGKSTLLKIILGQETPDSGSCTLASRAVVGYLAQEAVPEEGGHSVLRYFREEAGLEEGEARGQLARFLFYGSDVFKSITNLSGGEWTRLRFAILMHKRPNLLILDEPTNHLDIDSREALEEALEEFPGTVLAVSHDRYFINRCFGKLWHIDGVRFSSFSGNYEYYKEKLAEHAAAAQRQEVTQPESSGGGTGKLRSISGRAEASTSGPASPNRKPRPAASWEQDIAVAEAQLALIDAEMLDPQLSSHAEKLAELQGMRDAAQQKLDELYSGWLSEADM</sequence>
<dbReference type="Proteomes" id="UP001597448">
    <property type="component" value="Unassembled WGS sequence"/>
</dbReference>
<accession>A0ABW5FAB2</accession>
<dbReference type="EMBL" id="JBHUKY010000028">
    <property type="protein sequence ID" value="MFD2411584.1"/>
    <property type="molecule type" value="Genomic_DNA"/>
</dbReference>
<dbReference type="InterPro" id="IPR037118">
    <property type="entry name" value="Val-tRNA_synth_C_sf"/>
</dbReference>
<gene>
    <name evidence="5" type="primary">abc-f</name>
    <name evidence="5" type="ORF">ACFSX3_16975</name>
</gene>